<evidence type="ECO:0000256" key="2">
    <source>
        <dbReference type="ARBA" id="ARBA00009773"/>
    </source>
</evidence>
<feature type="transmembrane region" description="Helical" evidence="8">
    <location>
        <begin position="99"/>
        <end position="123"/>
    </location>
</feature>
<accession>A0A1T5IZR6</accession>
<dbReference type="PANTHER" id="PTHR21716">
    <property type="entry name" value="TRANSMEMBRANE PROTEIN"/>
    <property type="match status" value="1"/>
</dbReference>
<dbReference type="AlphaFoldDB" id="A0A1T5IZR6"/>
<dbReference type="OrthoDB" id="9784366at2"/>
<comment type="subcellular location">
    <subcellularLocation>
        <location evidence="1">Cell membrane</location>
        <topology evidence="1">Multi-pass membrane protein</topology>
    </subcellularLocation>
</comment>
<reference evidence="9 10" key="1">
    <citation type="submission" date="2017-02" db="EMBL/GenBank/DDBJ databases">
        <authorList>
            <person name="Peterson S.W."/>
        </authorList>
    </citation>
    <scope>NUCLEOTIDE SEQUENCE [LARGE SCALE GENOMIC DNA]</scope>
    <source>
        <strain evidence="9 10">VKM Ac-2059</strain>
    </source>
</reference>
<dbReference type="GO" id="GO:0055085">
    <property type="term" value="P:transmembrane transport"/>
    <property type="evidence" value="ECO:0007669"/>
    <property type="project" value="TreeGrafter"/>
</dbReference>
<name>A0A1T5IZR6_9MICO</name>
<feature type="transmembrane region" description="Helical" evidence="8">
    <location>
        <begin position="189"/>
        <end position="211"/>
    </location>
</feature>
<keyword evidence="6 8" id="KW-1133">Transmembrane helix</keyword>
<proteinExistence type="inferred from homology"/>
<evidence type="ECO:0000256" key="1">
    <source>
        <dbReference type="ARBA" id="ARBA00004651"/>
    </source>
</evidence>
<evidence type="ECO:0000256" key="6">
    <source>
        <dbReference type="ARBA" id="ARBA00022989"/>
    </source>
</evidence>
<feature type="transmembrane region" description="Helical" evidence="8">
    <location>
        <begin position="69"/>
        <end position="87"/>
    </location>
</feature>
<evidence type="ECO:0000256" key="7">
    <source>
        <dbReference type="ARBA" id="ARBA00023136"/>
    </source>
</evidence>
<dbReference type="STRING" id="123320.SAMN06309945_1060"/>
<dbReference type="Proteomes" id="UP000190857">
    <property type="component" value="Unassembled WGS sequence"/>
</dbReference>
<evidence type="ECO:0000313" key="10">
    <source>
        <dbReference type="Proteomes" id="UP000190857"/>
    </source>
</evidence>
<keyword evidence="4" id="KW-1003">Cell membrane</keyword>
<evidence type="ECO:0000256" key="5">
    <source>
        <dbReference type="ARBA" id="ARBA00022692"/>
    </source>
</evidence>
<feature type="transmembrane region" description="Helical" evidence="8">
    <location>
        <begin position="270"/>
        <end position="295"/>
    </location>
</feature>
<feature type="transmembrane region" description="Helical" evidence="8">
    <location>
        <begin position="338"/>
        <end position="369"/>
    </location>
</feature>
<organism evidence="9 10">
    <name type="scientific">Okibacterium fritillariae</name>
    <dbReference type="NCBI Taxonomy" id="123320"/>
    <lineage>
        <taxon>Bacteria</taxon>
        <taxon>Bacillati</taxon>
        <taxon>Actinomycetota</taxon>
        <taxon>Actinomycetes</taxon>
        <taxon>Micrococcales</taxon>
        <taxon>Microbacteriaceae</taxon>
        <taxon>Okibacterium</taxon>
    </lineage>
</organism>
<comment type="similarity">
    <text evidence="2">Belongs to the autoinducer-2 exporter (AI-2E) (TC 2.A.86) family.</text>
</comment>
<gene>
    <name evidence="9" type="ORF">SAMN06309945_1060</name>
</gene>
<dbReference type="InterPro" id="IPR002549">
    <property type="entry name" value="AI-2E-like"/>
</dbReference>
<keyword evidence="7 8" id="KW-0472">Membrane</keyword>
<dbReference type="Pfam" id="PF01594">
    <property type="entry name" value="AI-2E_transport"/>
    <property type="match status" value="1"/>
</dbReference>
<evidence type="ECO:0000313" key="9">
    <source>
        <dbReference type="EMBL" id="SKC44696.1"/>
    </source>
</evidence>
<keyword evidence="5 8" id="KW-0812">Transmembrane</keyword>
<evidence type="ECO:0000256" key="3">
    <source>
        <dbReference type="ARBA" id="ARBA00022448"/>
    </source>
</evidence>
<feature type="transmembrane region" description="Helical" evidence="8">
    <location>
        <begin position="45"/>
        <end position="63"/>
    </location>
</feature>
<feature type="transmembrane region" description="Helical" evidence="8">
    <location>
        <begin position="302"/>
        <end position="318"/>
    </location>
</feature>
<evidence type="ECO:0000256" key="4">
    <source>
        <dbReference type="ARBA" id="ARBA00022475"/>
    </source>
</evidence>
<dbReference type="GO" id="GO:0005886">
    <property type="term" value="C:plasma membrane"/>
    <property type="evidence" value="ECO:0007669"/>
    <property type="project" value="UniProtKB-SubCell"/>
</dbReference>
<evidence type="ECO:0000256" key="8">
    <source>
        <dbReference type="SAM" id="Phobius"/>
    </source>
</evidence>
<protein>
    <submittedName>
        <fullName evidence="9">Predicted PurR-regulated permease PerM</fullName>
    </submittedName>
</protein>
<keyword evidence="3" id="KW-0813">Transport</keyword>
<dbReference type="PANTHER" id="PTHR21716:SF53">
    <property type="entry name" value="PERMEASE PERM-RELATED"/>
    <property type="match status" value="1"/>
</dbReference>
<feature type="transmembrane region" description="Helical" evidence="8">
    <location>
        <begin position="245"/>
        <end position="264"/>
    </location>
</feature>
<dbReference type="RefSeq" id="WP_079727177.1">
    <property type="nucleotide sequence ID" value="NZ_FUZP01000001.1"/>
</dbReference>
<dbReference type="EMBL" id="FUZP01000001">
    <property type="protein sequence ID" value="SKC44696.1"/>
    <property type="molecule type" value="Genomic_DNA"/>
</dbReference>
<keyword evidence="10" id="KW-1185">Reference proteome</keyword>
<sequence>MSDTTKSSWWQRLFQTPSDEHVVVVEDSGVDEDAVPRGMRIAGAWGWRILVIAGVTALAVFLVIQLRLIVIPLLIGVLVAALLTPLVNFLHRHKWPRGLAIAAAMLGALVAVSGLLALAIWQISRQFGEVRDRTVQSFDDLKEMLLQSPLHITEADINAWIQGLFGSIQQDSQVLVSGALSIGSTLGHVATGLFLSLFCLLFILIDGRGIWRWVVRLMPRRARSAVDGAGKAGWFTLTNYARTQILVATIDAAGIGIGAFALGVPLAAPIAVLVFLGAFVPIVGAVVTGAVAVFIALVYNGWVIALIMLGIVLLVQQVEGHVLQPLLMGSAVKVHPLAVVLVVAGGTLLAGIPGALFAVPIAAVINVMVRYVASGVWKTPGLSPQVVPGSALWQTVPRNPHVGSSARKKGAQAPE</sequence>